<dbReference type="RefSeq" id="XP_018003860.1">
    <property type="nucleotide sequence ID" value="XM_018146575.1"/>
</dbReference>
<dbReference type="OrthoDB" id="8249012at2759"/>
<dbReference type="PANTHER" id="PTHR21521">
    <property type="entry name" value="AMUN, ISOFORM A"/>
    <property type="match status" value="1"/>
</dbReference>
<evidence type="ECO:0000256" key="1">
    <source>
        <dbReference type="SAM" id="MobiDB-lite"/>
    </source>
</evidence>
<dbReference type="Proteomes" id="UP000038010">
    <property type="component" value="Unassembled WGS sequence"/>
</dbReference>
<protein>
    <submittedName>
        <fullName evidence="2">Uncharacterized protein</fullName>
    </submittedName>
</protein>
<dbReference type="STRING" id="1664694.A0A0N1H974"/>
<reference evidence="2 3" key="1">
    <citation type="submission" date="2015-06" db="EMBL/GenBank/DDBJ databases">
        <title>Draft genome of the ant-associated black yeast Phialophora attae CBS 131958.</title>
        <authorList>
            <person name="Moreno L.F."/>
            <person name="Stielow B.J."/>
            <person name="de Hoog S."/>
            <person name="Vicente V.A."/>
            <person name="Weiss V.A."/>
            <person name="de Vries M."/>
            <person name="Cruz L.M."/>
            <person name="Souza E.M."/>
        </authorList>
    </citation>
    <scope>NUCLEOTIDE SEQUENCE [LARGE SCALE GENOMIC DNA]</scope>
    <source>
        <strain evidence="2 3">CBS 131958</strain>
    </source>
</reference>
<feature type="region of interest" description="Disordered" evidence="1">
    <location>
        <begin position="238"/>
        <end position="292"/>
    </location>
</feature>
<name>A0A0N1H974_9EURO</name>
<dbReference type="PANTHER" id="PTHR21521:SF0">
    <property type="entry name" value="AMUN, ISOFORM A"/>
    <property type="match status" value="1"/>
</dbReference>
<dbReference type="AlphaFoldDB" id="A0A0N1H974"/>
<sequence length="292" mass="32258">MAITAANISKAQLKHCLLLYPDVIDEVYDSRIKNSKKLFEAKVRDKWRYEELPNALKVARGMSLAELERLVQWKITHGQNRPFLPSMVRKNDAGTVTKATEKAAKLLSSLNATTTSQKALELTLSALDAACILTGVGPATGALVLSVYDPNNAVFFQDELFAWCVPEKKDTKLKYDKKEYSELFKRAYDLRERLGDGTQMVELEKASFVLQHLDVVDEASREALEAGPVDSVIQLANEQASSKATDSKGTSDAETSPPPAVQKAASRNTTKTKRKKADETATPAAKRKRAKK</sequence>
<accession>A0A0N1H974</accession>
<evidence type="ECO:0000313" key="3">
    <source>
        <dbReference type="Proteomes" id="UP000038010"/>
    </source>
</evidence>
<proteinExistence type="predicted"/>
<comment type="caution">
    <text evidence="2">The sequence shown here is derived from an EMBL/GenBank/DDBJ whole genome shotgun (WGS) entry which is preliminary data.</text>
</comment>
<evidence type="ECO:0000313" key="2">
    <source>
        <dbReference type="EMBL" id="KPI43897.1"/>
    </source>
</evidence>
<dbReference type="EMBL" id="LFJN01000004">
    <property type="protein sequence ID" value="KPI43897.1"/>
    <property type="molecule type" value="Genomic_DNA"/>
</dbReference>
<gene>
    <name evidence="2" type="ORF">AB675_6295</name>
</gene>
<keyword evidence="3" id="KW-1185">Reference proteome</keyword>
<dbReference type="GeneID" id="28738455"/>
<organism evidence="2 3">
    <name type="scientific">Cyphellophora attinorum</name>
    <dbReference type="NCBI Taxonomy" id="1664694"/>
    <lineage>
        <taxon>Eukaryota</taxon>
        <taxon>Fungi</taxon>
        <taxon>Dikarya</taxon>
        <taxon>Ascomycota</taxon>
        <taxon>Pezizomycotina</taxon>
        <taxon>Eurotiomycetes</taxon>
        <taxon>Chaetothyriomycetidae</taxon>
        <taxon>Chaetothyriales</taxon>
        <taxon>Cyphellophoraceae</taxon>
        <taxon>Cyphellophora</taxon>
    </lineage>
</organism>
<dbReference type="VEuPathDB" id="FungiDB:AB675_6295"/>